<dbReference type="AlphaFoldDB" id="A0AAW1SFT3"/>
<sequence>MRFWRCKVARCESMTGLPALRRYARLYRPDLCRLGLPAELSKLLASGGASGVYGLSGLLVDSQSSLYTIDMSTAVEEAALCNARVVHLDRSQGVTLLRLAVSLSGSRALLDERDEVMVDSLSKLMGTAVAVS</sequence>
<dbReference type="Proteomes" id="UP001445335">
    <property type="component" value="Unassembled WGS sequence"/>
</dbReference>
<evidence type="ECO:0000313" key="1">
    <source>
        <dbReference type="EMBL" id="KAK9845340.1"/>
    </source>
</evidence>
<accession>A0AAW1SFT3</accession>
<reference evidence="1 2" key="1">
    <citation type="journal article" date="2024" name="Nat. Commun.">
        <title>Phylogenomics reveals the evolutionary origins of lichenization in chlorophyte algae.</title>
        <authorList>
            <person name="Puginier C."/>
            <person name="Libourel C."/>
            <person name="Otte J."/>
            <person name="Skaloud P."/>
            <person name="Haon M."/>
            <person name="Grisel S."/>
            <person name="Petersen M."/>
            <person name="Berrin J.G."/>
            <person name="Delaux P.M."/>
            <person name="Dal Grande F."/>
            <person name="Keller J."/>
        </authorList>
    </citation>
    <scope>NUCLEOTIDE SEQUENCE [LARGE SCALE GENOMIC DNA]</scope>
    <source>
        <strain evidence="1 2">SAG 245.80</strain>
    </source>
</reference>
<comment type="caution">
    <text evidence="1">The sequence shown here is derived from an EMBL/GenBank/DDBJ whole genome shotgun (WGS) entry which is preliminary data.</text>
</comment>
<protein>
    <submittedName>
        <fullName evidence="1">Uncharacterized protein</fullName>
    </submittedName>
</protein>
<dbReference type="EMBL" id="JALJOU010000003">
    <property type="protein sequence ID" value="KAK9845340.1"/>
    <property type="molecule type" value="Genomic_DNA"/>
</dbReference>
<gene>
    <name evidence="1" type="ORF">WJX81_003858</name>
</gene>
<proteinExistence type="predicted"/>
<keyword evidence="2" id="KW-1185">Reference proteome</keyword>
<organism evidence="1 2">
    <name type="scientific">Elliptochloris bilobata</name>
    <dbReference type="NCBI Taxonomy" id="381761"/>
    <lineage>
        <taxon>Eukaryota</taxon>
        <taxon>Viridiplantae</taxon>
        <taxon>Chlorophyta</taxon>
        <taxon>core chlorophytes</taxon>
        <taxon>Trebouxiophyceae</taxon>
        <taxon>Trebouxiophyceae incertae sedis</taxon>
        <taxon>Elliptochloris clade</taxon>
        <taxon>Elliptochloris</taxon>
    </lineage>
</organism>
<name>A0AAW1SFT3_9CHLO</name>
<evidence type="ECO:0000313" key="2">
    <source>
        <dbReference type="Proteomes" id="UP001445335"/>
    </source>
</evidence>